<dbReference type="EMBL" id="CP088295">
    <property type="protein sequence ID" value="UUY05689.1"/>
    <property type="molecule type" value="Genomic_DNA"/>
</dbReference>
<name>A0ABY5PM54_9ACTN</name>
<proteinExistence type="predicted"/>
<gene>
    <name evidence="3" type="ORF">LRS13_09265</name>
</gene>
<evidence type="ECO:0000313" key="3">
    <source>
        <dbReference type="EMBL" id="UUY05689.1"/>
    </source>
</evidence>
<reference evidence="4" key="1">
    <citation type="submission" date="2021-11" db="EMBL/GenBank/DDBJ databases">
        <title>Cultivation dependent microbiological survey of springs from the worlds oldest radium mine currently devoted to the extraction of radon-saturated water.</title>
        <authorList>
            <person name="Kapinusova G."/>
            <person name="Smrhova T."/>
            <person name="Strejcek M."/>
            <person name="Suman J."/>
            <person name="Jani K."/>
            <person name="Pajer P."/>
            <person name="Uhlik O."/>
        </authorList>
    </citation>
    <scope>NUCLEOTIDE SEQUENCE [LARGE SCALE GENOMIC DNA]</scope>
    <source>
        <strain evidence="4">J379</strain>
    </source>
</reference>
<dbReference type="InterPro" id="IPR013783">
    <property type="entry name" value="Ig-like_fold"/>
</dbReference>
<dbReference type="Gene3D" id="2.60.40.10">
    <property type="entry name" value="Immunoglobulins"/>
    <property type="match status" value="1"/>
</dbReference>
<evidence type="ECO:0000256" key="2">
    <source>
        <dbReference type="SAM" id="MobiDB-lite"/>
    </source>
</evidence>
<dbReference type="Gene3D" id="3.90.550.20">
    <property type="match status" value="1"/>
</dbReference>
<dbReference type="SUPFAM" id="SSF53448">
    <property type="entry name" value="Nucleotide-diphospho-sugar transferases"/>
    <property type="match status" value="2"/>
</dbReference>
<dbReference type="Pfam" id="PF04488">
    <property type="entry name" value="Gly_transf_sug"/>
    <property type="match status" value="1"/>
</dbReference>
<dbReference type="RefSeq" id="WP_353866134.1">
    <property type="nucleotide sequence ID" value="NZ_CP088295.1"/>
</dbReference>
<dbReference type="InterPro" id="IPR007577">
    <property type="entry name" value="GlycoTrfase_DXD_sugar-bd_CS"/>
</dbReference>
<accession>A0ABY5PM54</accession>
<feature type="region of interest" description="Disordered" evidence="2">
    <location>
        <begin position="386"/>
        <end position="408"/>
    </location>
</feature>
<keyword evidence="4" id="KW-1185">Reference proteome</keyword>
<dbReference type="PANTHER" id="PTHR32385">
    <property type="entry name" value="MANNOSYL PHOSPHORYLINOSITOL CERAMIDE SYNTHASE"/>
    <property type="match status" value="1"/>
</dbReference>
<sequence length="604" mass="67054">MRWLVLAPLDETPAPPSLNGALSVCIVTAGPPSAVEAILSPFRRLGAEVVIACDDRMPDTWRDACSELADEILPVRFTILEDHLQEMHAACTGDWILRLDSDEVPSQALLAALPEIVERRDVDQVTVPRRWLTPDAEGWYDEVPWAPDLQIRFARRASGPVFTREVHLGIEVSARMAYREEPLYHAKSVLCSLEDRRRTWLSYEVRNPAARTVGGRPMEMLFEPELHVTLPPQPVPAADAPLIDALLAGHGRDAPRRRRKRAPSAARVMTGLAGASAECQPIGRDHRFLAGEHREDLWRVTNRSDEVWPEGGRDRSIFVASRWRFPDGTVVEGRARALSAPLAPGETEIVSVPLDVPDRPGSVDLAVDVVEEGVRWYGSPTIQRAQIRPPLPAPDRREEGTRRTGPDAPQIPRVLHMIWLGGQPLPPAGRACLESWRQAHPAWDIRLWTDKDAPRPPAVALARNLAEAADIIRYAIMRDHGGVYVDTDVECLRPIDDLLAGVSAFAAYEVPGRLCNAVIGSVPGHPAFALACELVETTAGTGHYPEATATLFLTRVLERFPDVTLFGPERFYPYLWDEARPRDVVFPDAYAVHHWAKSWAADGE</sequence>
<keyword evidence="1" id="KW-0808">Transferase</keyword>
<dbReference type="InterPro" id="IPR029044">
    <property type="entry name" value="Nucleotide-diphossugar_trans"/>
</dbReference>
<evidence type="ECO:0000256" key="1">
    <source>
        <dbReference type="ARBA" id="ARBA00022679"/>
    </source>
</evidence>
<evidence type="ECO:0008006" key="5">
    <source>
        <dbReference type="Google" id="ProtNLM"/>
    </source>
</evidence>
<protein>
    <recommendedName>
        <fullName evidence="5">Glycosyltransferase</fullName>
    </recommendedName>
</protein>
<dbReference type="PANTHER" id="PTHR32385:SF15">
    <property type="entry name" value="INOSITOL PHOSPHOCERAMIDE MANNOSYLTRANSFERASE 1"/>
    <property type="match status" value="1"/>
</dbReference>
<organism evidence="3 4">
    <name type="scientific">Svornostia abyssi</name>
    <dbReference type="NCBI Taxonomy" id="2898438"/>
    <lineage>
        <taxon>Bacteria</taxon>
        <taxon>Bacillati</taxon>
        <taxon>Actinomycetota</taxon>
        <taxon>Thermoleophilia</taxon>
        <taxon>Solirubrobacterales</taxon>
        <taxon>Baekduiaceae</taxon>
        <taxon>Svornostia</taxon>
    </lineage>
</organism>
<dbReference type="InterPro" id="IPR051706">
    <property type="entry name" value="Glycosyltransferase_domain"/>
</dbReference>
<evidence type="ECO:0000313" key="4">
    <source>
        <dbReference type="Proteomes" id="UP001058860"/>
    </source>
</evidence>
<dbReference type="Proteomes" id="UP001058860">
    <property type="component" value="Chromosome"/>
</dbReference>
<feature type="compositionally biased region" description="Basic and acidic residues" evidence="2">
    <location>
        <begin position="394"/>
        <end position="405"/>
    </location>
</feature>